<comment type="similarity">
    <text evidence="1">Belongs to the SIS family. PHI subfamily.</text>
</comment>
<keyword evidence="4" id="KW-1185">Reference proteome</keyword>
<gene>
    <name evidence="3" type="ORF">LFYK43_19000</name>
</gene>
<evidence type="ECO:0000313" key="4">
    <source>
        <dbReference type="Proteomes" id="UP000286848"/>
    </source>
</evidence>
<dbReference type="Gene3D" id="3.40.50.10490">
    <property type="entry name" value="Glucose-6-phosphate isomerase like protein, domain 1"/>
    <property type="match status" value="1"/>
</dbReference>
<feature type="domain" description="SIS" evidence="2">
    <location>
        <begin position="28"/>
        <end position="174"/>
    </location>
</feature>
<reference evidence="3 4" key="1">
    <citation type="journal article" date="2019" name="Int. J. Syst. Evol. Microbiol.">
        <title>Lactobacillus salitolerans sp. nov., a novel lactic acid bacterium isolated from spent mushroom substrates.</title>
        <authorList>
            <person name="Tohno M."/>
            <person name="Tanizawa Y."/>
            <person name="Kojima Y."/>
            <person name="Sakamoto M."/>
            <person name="Nakamura Y."/>
            <person name="Ohkuma M."/>
            <person name="Kobayashi H."/>
        </authorList>
    </citation>
    <scope>NUCLEOTIDE SEQUENCE [LARGE SCALE GENOMIC DNA]</scope>
    <source>
        <strain evidence="3 4">YK43</strain>
    </source>
</reference>
<proteinExistence type="inferred from homology"/>
<dbReference type="InterPro" id="IPR046348">
    <property type="entry name" value="SIS_dom_sf"/>
</dbReference>
<dbReference type="InterPro" id="IPR017552">
    <property type="entry name" value="PHI/rmpB"/>
</dbReference>
<dbReference type="InterPro" id="IPR001347">
    <property type="entry name" value="SIS_dom"/>
</dbReference>
<dbReference type="Pfam" id="PF01380">
    <property type="entry name" value="SIS"/>
    <property type="match status" value="1"/>
</dbReference>
<dbReference type="Proteomes" id="UP000286848">
    <property type="component" value="Unassembled WGS sequence"/>
</dbReference>
<sequence>MRSETLHEIVQELSLYSEQVDALQIQNVAHLCQKAQRIFVAGAGRSGFAARGFANRLMQLGKETYFVGETTTPAIQQGDLLLIGSGSGKTNSLLVDAKKAKEKGAALATLTIYPHAAIGKLADALIVIPGGTPKNESSDQDTATSIQPMGTLFEQLSWLTYDALVLELMKLLGETSATMFSRHANLE</sequence>
<evidence type="ECO:0000256" key="1">
    <source>
        <dbReference type="ARBA" id="ARBA00009235"/>
    </source>
</evidence>
<organism evidence="3 4">
    <name type="scientific">Ligilactobacillus salitolerans</name>
    <dbReference type="NCBI Taxonomy" id="1808352"/>
    <lineage>
        <taxon>Bacteria</taxon>
        <taxon>Bacillati</taxon>
        <taxon>Bacillota</taxon>
        <taxon>Bacilli</taxon>
        <taxon>Lactobacillales</taxon>
        <taxon>Lactobacillaceae</taxon>
        <taxon>Ligilactobacillus</taxon>
    </lineage>
</organism>
<dbReference type="RefSeq" id="WP_124977750.1">
    <property type="nucleotide sequence ID" value="NZ_BFFP01000036.1"/>
</dbReference>
<protein>
    <submittedName>
        <fullName evidence="3">6-phospho-3-hexuloisomerase</fullName>
    </submittedName>
</protein>
<dbReference type="GO" id="GO:0097367">
    <property type="term" value="F:carbohydrate derivative binding"/>
    <property type="evidence" value="ECO:0007669"/>
    <property type="project" value="InterPro"/>
</dbReference>
<dbReference type="PROSITE" id="PS51464">
    <property type="entry name" value="SIS"/>
    <property type="match status" value="1"/>
</dbReference>
<dbReference type="SUPFAM" id="SSF53697">
    <property type="entry name" value="SIS domain"/>
    <property type="match status" value="1"/>
</dbReference>
<accession>A0A401IV69</accession>
<dbReference type="PANTHER" id="PTHR43443:SF1">
    <property type="entry name" value="3-HEXULOSE-6-PHOSPHATE ISOMERASE"/>
    <property type="match status" value="1"/>
</dbReference>
<dbReference type="AlphaFoldDB" id="A0A401IV69"/>
<dbReference type="GO" id="GO:1901135">
    <property type="term" value="P:carbohydrate derivative metabolic process"/>
    <property type="evidence" value="ECO:0007669"/>
    <property type="project" value="InterPro"/>
</dbReference>
<dbReference type="OrthoDB" id="9797832at2"/>
<keyword evidence="3" id="KW-0413">Isomerase</keyword>
<dbReference type="PANTHER" id="PTHR43443">
    <property type="entry name" value="3-HEXULOSE-6-PHOSPHATE ISOMERASE"/>
    <property type="match status" value="1"/>
</dbReference>
<comment type="caution">
    <text evidence="3">The sequence shown here is derived from an EMBL/GenBank/DDBJ whole genome shotgun (WGS) entry which is preliminary data.</text>
</comment>
<evidence type="ECO:0000313" key="3">
    <source>
        <dbReference type="EMBL" id="GBG95441.1"/>
    </source>
</evidence>
<dbReference type="EMBL" id="BFFP01000036">
    <property type="protein sequence ID" value="GBG95441.1"/>
    <property type="molecule type" value="Genomic_DNA"/>
</dbReference>
<name>A0A401IV69_9LACO</name>
<evidence type="ECO:0000259" key="2">
    <source>
        <dbReference type="PROSITE" id="PS51464"/>
    </source>
</evidence>
<dbReference type="GO" id="GO:0016853">
    <property type="term" value="F:isomerase activity"/>
    <property type="evidence" value="ECO:0007669"/>
    <property type="project" value="UniProtKB-KW"/>
</dbReference>
<dbReference type="NCBIfam" id="TIGR03127">
    <property type="entry name" value="RuMP_HxlB"/>
    <property type="match status" value="1"/>
</dbReference>